<sequence>MPSFELVVPESFLFIPANLSFISFCFFISFILSKIFKSVILFFVLLVSLLSLVYYDIFIKYAIKNYYSLTQMDSKVYLQPTKNSESKIDSLSMIGVYIYPLKYSTDLTQSEREEIKVLHESYIDKFIDISTYAHKYNRYIYNTQRVYLNSNVYENTKNEEINPRFEILKKIQDTFLPKIYGKYEYKFIDKKTNVVFATAFNIFFVNSYNKFRNKYLFWTHEKEDEFNPDPIQNFDIIYKKVFID</sequence>
<dbReference type="KEGG" id="adz:ADFLV_2407"/>
<dbReference type="Proteomes" id="UP000503313">
    <property type="component" value="Chromosome"/>
</dbReference>
<dbReference type="RefSeq" id="WP_014475019.1">
    <property type="nucleotide sequence ID" value="NZ_CP053835.1"/>
</dbReference>
<dbReference type="EMBL" id="CP053835">
    <property type="protein sequence ID" value="QKF78402.1"/>
    <property type="molecule type" value="Genomic_DNA"/>
</dbReference>
<keyword evidence="1" id="KW-0812">Transmembrane</keyword>
<reference evidence="2 3" key="1">
    <citation type="submission" date="2020-05" db="EMBL/GenBank/DDBJ databases">
        <title>Complete genome sequencing of Campylobacter and Arcobacter type strains.</title>
        <authorList>
            <person name="Miller W.G."/>
            <person name="Yee E."/>
        </authorList>
    </citation>
    <scope>NUCLEOTIDE SEQUENCE [LARGE SCALE GENOMIC DNA]</scope>
    <source>
        <strain evidence="2 3">LMG 25694</strain>
    </source>
</reference>
<keyword evidence="1" id="KW-0472">Membrane</keyword>
<evidence type="ECO:0000313" key="2">
    <source>
        <dbReference type="EMBL" id="QKF78402.1"/>
    </source>
</evidence>
<proteinExistence type="predicted"/>
<dbReference type="AlphaFoldDB" id="A0AAE7BI47"/>
<evidence type="ECO:0000256" key="1">
    <source>
        <dbReference type="SAM" id="Phobius"/>
    </source>
</evidence>
<name>A0AAE7BI47_9BACT</name>
<keyword evidence="1" id="KW-1133">Transmembrane helix</keyword>
<feature type="transmembrane region" description="Helical" evidence="1">
    <location>
        <begin position="39"/>
        <end position="63"/>
    </location>
</feature>
<organism evidence="2 3">
    <name type="scientific">Arcobacter defluvii</name>
    <dbReference type="NCBI Taxonomy" id="873191"/>
    <lineage>
        <taxon>Bacteria</taxon>
        <taxon>Pseudomonadati</taxon>
        <taxon>Campylobacterota</taxon>
        <taxon>Epsilonproteobacteria</taxon>
        <taxon>Campylobacterales</taxon>
        <taxon>Arcobacteraceae</taxon>
        <taxon>Arcobacter</taxon>
    </lineage>
</organism>
<protein>
    <submittedName>
        <fullName evidence="2">Membrane protein</fullName>
    </submittedName>
</protein>
<evidence type="ECO:0000313" key="3">
    <source>
        <dbReference type="Proteomes" id="UP000503313"/>
    </source>
</evidence>
<gene>
    <name evidence="2" type="ORF">ADFLV_2407</name>
</gene>
<accession>A0AAE7BI47</accession>
<keyword evidence="3" id="KW-1185">Reference proteome</keyword>
<feature type="transmembrane region" description="Helical" evidence="1">
    <location>
        <begin position="12"/>
        <end position="32"/>
    </location>
</feature>